<evidence type="ECO:0000313" key="3">
    <source>
        <dbReference type="Proteomes" id="UP000291343"/>
    </source>
</evidence>
<evidence type="ECO:0000256" key="1">
    <source>
        <dbReference type="SAM" id="MobiDB-lite"/>
    </source>
</evidence>
<dbReference type="AlphaFoldDB" id="A0A482XCR6"/>
<name>A0A482XCR6_LAOST</name>
<proteinExistence type="predicted"/>
<evidence type="ECO:0000313" key="2">
    <source>
        <dbReference type="EMBL" id="RZF43487.1"/>
    </source>
</evidence>
<feature type="compositionally biased region" description="Basic and acidic residues" evidence="1">
    <location>
        <begin position="134"/>
        <end position="143"/>
    </location>
</feature>
<feature type="region of interest" description="Disordered" evidence="1">
    <location>
        <begin position="123"/>
        <end position="143"/>
    </location>
</feature>
<feature type="region of interest" description="Disordered" evidence="1">
    <location>
        <begin position="70"/>
        <end position="106"/>
    </location>
</feature>
<dbReference type="EMBL" id="QKKF02012754">
    <property type="protein sequence ID" value="RZF43487.1"/>
    <property type="molecule type" value="Genomic_DNA"/>
</dbReference>
<feature type="region of interest" description="Disordered" evidence="1">
    <location>
        <begin position="1"/>
        <end position="49"/>
    </location>
</feature>
<dbReference type="Proteomes" id="UP000291343">
    <property type="component" value="Unassembled WGS sequence"/>
</dbReference>
<gene>
    <name evidence="2" type="ORF">LSTR_LSTR001748</name>
</gene>
<dbReference type="InParanoid" id="A0A482XCR6"/>
<feature type="compositionally biased region" description="Basic and acidic residues" evidence="1">
    <location>
        <begin position="24"/>
        <end position="33"/>
    </location>
</feature>
<sequence>MSGDSTFGNSNIAAASSLSDPDEREEKGLEKLQESSQYSTNSELDQTANAEWQKSNAAIVAKVLSNFGDSVNGALPVSPEKRSSRWRQKLSTQGKDAAQKAKQAEQHFNLTDDSIDAAEQKFKNRRRPFTRNQNQKDREEKWREAAAAALNDTNESRGISVEIG</sequence>
<feature type="compositionally biased region" description="Polar residues" evidence="1">
    <location>
        <begin position="34"/>
        <end position="49"/>
    </location>
</feature>
<reference evidence="2 3" key="1">
    <citation type="journal article" date="2017" name="Gigascience">
        <title>Genome sequence of the small brown planthopper, Laodelphax striatellus.</title>
        <authorList>
            <person name="Zhu J."/>
            <person name="Jiang F."/>
            <person name="Wang X."/>
            <person name="Yang P."/>
            <person name="Bao Y."/>
            <person name="Zhao W."/>
            <person name="Wang W."/>
            <person name="Lu H."/>
            <person name="Wang Q."/>
            <person name="Cui N."/>
            <person name="Li J."/>
            <person name="Chen X."/>
            <person name="Luo L."/>
            <person name="Yu J."/>
            <person name="Kang L."/>
            <person name="Cui F."/>
        </authorList>
    </citation>
    <scope>NUCLEOTIDE SEQUENCE [LARGE SCALE GENOMIC DNA]</scope>
    <source>
        <strain evidence="2">Lst14</strain>
    </source>
</reference>
<dbReference type="OrthoDB" id="6648081at2759"/>
<comment type="caution">
    <text evidence="2">The sequence shown here is derived from an EMBL/GenBank/DDBJ whole genome shotgun (WGS) entry which is preliminary data.</text>
</comment>
<feature type="compositionally biased region" description="Polar residues" evidence="1">
    <location>
        <begin position="1"/>
        <end position="19"/>
    </location>
</feature>
<keyword evidence="3" id="KW-1185">Reference proteome</keyword>
<organism evidence="2 3">
    <name type="scientific">Laodelphax striatellus</name>
    <name type="common">Small brown planthopper</name>
    <name type="synonym">Delphax striatella</name>
    <dbReference type="NCBI Taxonomy" id="195883"/>
    <lineage>
        <taxon>Eukaryota</taxon>
        <taxon>Metazoa</taxon>
        <taxon>Ecdysozoa</taxon>
        <taxon>Arthropoda</taxon>
        <taxon>Hexapoda</taxon>
        <taxon>Insecta</taxon>
        <taxon>Pterygota</taxon>
        <taxon>Neoptera</taxon>
        <taxon>Paraneoptera</taxon>
        <taxon>Hemiptera</taxon>
        <taxon>Auchenorrhyncha</taxon>
        <taxon>Fulgoroidea</taxon>
        <taxon>Delphacidae</taxon>
        <taxon>Criomorphinae</taxon>
        <taxon>Laodelphax</taxon>
    </lineage>
</organism>
<protein>
    <submittedName>
        <fullName evidence="2">Uncharacterized protein</fullName>
    </submittedName>
</protein>
<accession>A0A482XCR6</accession>